<dbReference type="Proteomes" id="UP000669239">
    <property type="component" value="Unassembled WGS sequence"/>
</dbReference>
<sequence>MPKALCSIYPISRPKNTARSMVRGMEDFRLSSGFQIAVKKAAGVFGPGSA</sequence>
<comment type="caution">
    <text evidence="1">The sequence shown here is derived from an EMBL/GenBank/DDBJ whole genome shotgun (WGS) entry which is preliminary data.</text>
</comment>
<keyword evidence="2" id="KW-1185">Reference proteome</keyword>
<proteinExistence type="predicted"/>
<evidence type="ECO:0000313" key="2">
    <source>
        <dbReference type="Proteomes" id="UP000669239"/>
    </source>
</evidence>
<gene>
    <name evidence="1" type="ORF">G5B36_28255</name>
</gene>
<dbReference type="EMBL" id="JAAITT010000079">
    <property type="protein sequence ID" value="NSJ52541.1"/>
    <property type="molecule type" value="Genomic_DNA"/>
</dbReference>
<evidence type="ECO:0000313" key="1">
    <source>
        <dbReference type="EMBL" id="NSJ52541.1"/>
    </source>
</evidence>
<name>A0ABX2HVR7_9FIRM</name>
<reference evidence="1 2" key="1">
    <citation type="journal article" date="2020" name="Cell Host Microbe">
        <title>Functional and Genomic Variation between Human-Derived Isolates of Lachnospiraceae Reveals Inter- and Intra-Species Diversity.</title>
        <authorList>
            <person name="Sorbara M.T."/>
            <person name="Littmann E.R."/>
            <person name="Fontana E."/>
            <person name="Moody T.U."/>
            <person name="Kohout C.E."/>
            <person name="Gjonbalaj M."/>
            <person name="Eaton V."/>
            <person name="Seok R."/>
            <person name="Leiner I.M."/>
            <person name="Pamer E.G."/>
        </authorList>
    </citation>
    <scope>NUCLEOTIDE SEQUENCE [LARGE SCALE GENOMIC DNA]</scope>
    <source>
        <strain evidence="1 2">MSK.1.17</strain>
    </source>
</reference>
<organism evidence="1 2">
    <name type="scientific">Enterocloster aldenensis</name>
    <dbReference type="NCBI Taxonomy" id="358742"/>
    <lineage>
        <taxon>Bacteria</taxon>
        <taxon>Bacillati</taxon>
        <taxon>Bacillota</taxon>
        <taxon>Clostridia</taxon>
        <taxon>Lachnospirales</taxon>
        <taxon>Lachnospiraceae</taxon>
        <taxon>Enterocloster</taxon>
    </lineage>
</organism>
<protein>
    <submittedName>
        <fullName evidence="1">Uncharacterized protein</fullName>
    </submittedName>
</protein>
<dbReference type="RefSeq" id="WP_165643207.1">
    <property type="nucleotide sequence ID" value="NZ_JAAITT010000079.1"/>
</dbReference>
<accession>A0ABX2HVR7</accession>